<dbReference type="Pfam" id="PF00496">
    <property type="entry name" value="SBP_bac_5"/>
    <property type="match status" value="1"/>
</dbReference>
<dbReference type="PANTHER" id="PTHR30290">
    <property type="entry name" value="PERIPLASMIC BINDING COMPONENT OF ABC TRANSPORTER"/>
    <property type="match status" value="1"/>
</dbReference>
<evidence type="ECO:0000256" key="1">
    <source>
        <dbReference type="ARBA" id="ARBA00005695"/>
    </source>
</evidence>
<feature type="chain" id="PRO_5046951313" evidence="4">
    <location>
        <begin position="24"/>
        <end position="561"/>
    </location>
</feature>
<dbReference type="SUPFAM" id="SSF53850">
    <property type="entry name" value="Periplasmic binding protein-like II"/>
    <property type="match status" value="2"/>
</dbReference>
<dbReference type="InterPro" id="IPR039424">
    <property type="entry name" value="SBP_5"/>
</dbReference>
<dbReference type="Gene3D" id="3.10.105.10">
    <property type="entry name" value="Dipeptide-binding Protein, Domain 3"/>
    <property type="match status" value="2"/>
</dbReference>
<organism evidence="6 7">
    <name type="scientific">Virgibacillus byunsanensis</name>
    <dbReference type="NCBI Taxonomy" id="570945"/>
    <lineage>
        <taxon>Bacteria</taxon>
        <taxon>Bacillati</taxon>
        <taxon>Bacillota</taxon>
        <taxon>Bacilli</taxon>
        <taxon>Bacillales</taxon>
        <taxon>Bacillaceae</taxon>
        <taxon>Virgibacillus</taxon>
    </lineage>
</organism>
<reference evidence="7" key="1">
    <citation type="journal article" date="2019" name="Int. J. Syst. Evol. Microbiol.">
        <title>The Global Catalogue of Microorganisms (GCM) 10K type strain sequencing project: providing services to taxonomists for standard genome sequencing and annotation.</title>
        <authorList>
            <consortium name="The Broad Institute Genomics Platform"/>
            <consortium name="The Broad Institute Genome Sequencing Center for Infectious Disease"/>
            <person name="Wu L."/>
            <person name="Ma J."/>
        </authorList>
    </citation>
    <scope>NUCLEOTIDE SEQUENCE [LARGE SCALE GENOMIC DNA]</scope>
    <source>
        <strain evidence="7">CCUG 56754</strain>
    </source>
</reference>
<comment type="similarity">
    <text evidence="1">Belongs to the bacterial solute-binding protein 5 family.</text>
</comment>
<dbReference type="RefSeq" id="WP_390361406.1">
    <property type="nucleotide sequence ID" value="NZ_JBHTKJ010000019.1"/>
</dbReference>
<evidence type="ECO:0000256" key="3">
    <source>
        <dbReference type="ARBA" id="ARBA00022729"/>
    </source>
</evidence>
<sequence>MKNFKWKFLLVFVAILLLLTACKEESVDNDQEEKDVVTDASPDRYLDTITILTRPQAAAPDEYETAMMIHDGLLELGLDVEVSAMPWEQLSDIVWYERDEWQITGWQMAARPERLDPDEFTYNLFHSGGIEDGYNFLGYNNPEYDAIAEAQRKEVDKEARAELVKEAQQIIADDATYHFTVHPNINIVYNSDVFVKDSITDMTGMGAHNIWTYTGAEPAGEEKDIILNSADNVQAINPFYISGSTDSWVTELVWDRVMRMNEDGLPEPWAAESVEWEDDSTVLVTLRDGMEWHDGNPVTAEDVKFSFDAPKTGEVPMYEPFVANIDNIEVLNDLELRFSLKEPWAAFETSSLAKLNIVPKHIWEPILEDLADKPENAESYQEEVPVGSGPYKFGSWKFQEEVVLDANKDHFNAPKMDRWIVRIISNMEAALGMIQNGEINFLATYMGDADLLSQEVEANDNLEMITSIDLGFNFFAVNHRLEPFNDLSFRKALQAIVDKEAITEIIWKGYATPADSVVAPSLEYWKNDSISIPSGGIDQAIEILSEAGYQWDEEGALLKPE</sequence>
<dbReference type="InterPro" id="IPR000914">
    <property type="entry name" value="SBP_5_dom"/>
</dbReference>
<keyword evidence="2" id="KW-0813">Transport</keyword>
<feature type="domain" description="Solute-binding protein family 5" evidence="5">
    <location>
        <begin position="266"/>
        <end position="555"/>
    </location>
</feature>
<protein>
    <submittedName>
        <fullName evidence="6">ABC transporter substrate-binding protein</fullName>
    </submittedName>
</protein>
<proteinExistence type="inferred from homology"/>
<evidence type="ECO:0000256" key="2">
    <source>
        <dbReference type="ARBA" id="ARBA00022448"/>
    </source>
</evidence>
<evidence type="ECO:0000313" key="6">
    <source>
        <dbReference type="EMBL" id="MFD1038433.1"/>
    </source>
</evidence>
<dbReference type="Proteomes" id="UP001597040">
    <property type="component" value="Unassembled WGS sequence"/>
</dbReference>
<feature type="signal peptide" evidence="4">
    <location>
        <begin position="1"/>
        <end position="23"/>
    </location>
</feature>
<dbReference type="CDD" id="cd00995">
    <property type="entry name" value="PBP2_NikA_DppA_OppA_like"/>
    <property type="match status" value="1"/>
</dbReference>
<keyword evidence="3 4" id="KW-0732">Signal</keyword>
<dbReference type="EMBL" id="JBHTKJ010000019">
    <property type="protein sequence ID" value="MFD1038433.1"/>
    <property type="molecule type" value="Genomic_DNA"/>
</dbReference>
<comment type="caution">
    <text evidence="6">The sequence shown here is derived from an EMBL/GenBank/DDBJ whole genome shotgun (WGS) entry which is preliminary data.</text>
</comment>
<evidence type="ECO:0000313" key="7">
    <source>
        <dbReference type="Proteomes" id="UP001597040"/>
    </source>
</evidence>
<evidence type="ECO:0000256" key="4">
    <source>
        <dbReference type="SAM" id="SignalP"/>
    </source>
</evidence>
<dbReference type="PANTHER" id="PTHR30290:SF9">
    <property type="entry name" value="OLIGOPEPTIDE-BINDING PROTEIN APPA"/>
    <property type="match status" value="1"/>
</dbReference>
<dbReference type="Gene3D" id="3.40.190.10">
    <property type="entry name" value="Periplasmic binding protein-like II"/>
    <property type="match status" value="1"/>
</dbReference>
<accession>A0ABW3LJZ9</accession>
<gene>
    <name evidence="6" type="ORF">ACFQ3N_08475</name>
</gene>
<dbReference type="PROSITE" id="PS51257">
    <property type="entry name" value="PROKAR_LIPOPROTEIN"/>
    <property type="match status" value="1"/>
</dbReference>
<name>A0ABW3LJZ9_9BACI</name>
<evidence type="ECO:0000259" key="5">
    <source>
        <dbReference type="Pfam" id="PF00496"/>
    </source>
</evidence>
<keyword evidence="7" id="KW-1185">Reference proteome</keyword>